<reference evidence="3 4" key="1">
    <citation type="journal article" date="2018" name="BMC Genomics">
        <title>The genome of Naegleria lovaniensis, the basis for a comparative approach to unravel pathogenicity factors of the human pathogenic amoeba N. fowleri.</title>
        <authorList>
            <person name="Liechti N."/>
            <person name="Schurch N."/>
            <person name="Bruggmann R."/>
            <person name="Wittwer M."/>
        </authorList>
    </citation>
    <scope>NUCLEOTIDE SEQUENCE [LARGE SCALE GENOMIC DNA]</scope>
    <source>
        <strain evidence="3 4">ATCC 30569</strain>
    </source>
</reference>
<dbReference type="PANTHER" id="PTHR46035:SF1">
    <property type="entry name" value="TETRATRICOPEPTIDE REPEAT PROTEIN 4"/>
    <property type="match status" value="1"/>
</dbReference>
<organism evidence="3 4">
    <name type="scientific">Naegleria lovaniensis</name>
    <name type="common">Amoeba</name>
    <dbReference type="NCBI Taxonomy" id="51637"/>
    <lineage>
        <taxon>Eukaryota</taxon>
        <taxon>Discoba</taxon>
        <taxon>Heterolobosea</taxon>
        <taxon>Tetramitia</taxon>
        <taxon>Eutetramitia</taxon>
        <taxon>Vahlkampfiidae</taxon>
        <taxon>Naegleria</taxon>
    </lineage>
</organism>
<protein>
    <submittedName>
        <fullName evidence="3">Uncharacterized protein</fullName>
    </submittedName>
</protein>
<proteinExistence type="predicted"/>
<feature type="compositionally biased region" description="Low complexity" evidence="2">
    <location>
        <begin position="33"/>
        <end position="46"/>
    </location>
</feature>
<dbReference type="InterPro" id="IPR003903">
    <property type="entry name" value="UIM_dom"/>
</dbReference>
<evidence type="ECO:0000313" key="3">
    <source>
        <dbReference type="EMBL" id="KAG2393353.1"/>
    </source>
</evidence>
<dbReference type="SUPFAM" id="SSF48452">
    <property type="entry name" value="TPR-like"/>
    <property type="match status" value="1"/>
</dbReference>
<dbReference type="PROSITE" id="PS50330">
    <property type="entry name" value="UIM"/>
    <property type="match status" value="1"/>
</dbReference>
<gene>
    <name evidence="3" type="ORF">C9374_006884</name>
</gene>
<keyword evidence="4" id="KW-1185">Reference proteome</keyword>
<dbReference type="RefSeq" id="XP_044555247.1">
    <property type="nucleotide sequence ID" value="XM_044696793.1"/>
</dbReference>
<dbReference type="PROSITE" id="PS50005">
    <property type="entry name" value="TPR"/>
    <property type="match status" value="1"/>
</dbReference>
<feature type="region of interest" description="Disordered" evidence="2">
    <location>
        <begin position="1"/>
        <end position="58"/>
    </location>
</feature>
<dbReference type="SMART" id="SM00028">
    <property type="entry name" value="TPR"/>
    <property type="match status" value="2"/>
</dbReference>
<comment type="caution">
    <text evidence="3">The sequence shown here is derived from an EMBL/GenBank/DDBJ whole genome shotgun (WGS) entry which is preliminary data.</text>
</comment>
<dbReference type="GeneID" id="68099338"/>
<dbReference type="AlphaFoldDB" id="A0AA88KPN5"/>
<dbReference type="GO" id="GO:0005829">
    <property type="term" value="C:cytosol"/>
    <property type="evidence" value="ECO:0007669"/>
    <property type="project" value="TreeGrafter"/>
</dbReference>
<evidence type="ECO:0000313" key="4">
    <source>
        <dbReference type="Proteomes" id="UP000816034"/>
    </source>
</evidence>
<feature type="repeat" description="TPR" evidence="1">
    <location>
        <begin position="156"/>
        <end position="189"/>
    </location>
</feature>
<dbReference type="PANTHER" id="PTHR46035">
    <property type="entry name" value="TETRATRICOPEPTIDE REPEAT PROTEIN 4"/>
    <property type="match status" value="1"/>
</dbReference>
<dbReference type="GO" id="GO:0005634">
    <property type="term" value="C:nucleus"/>
    <property type="evidence" value="ECO:0007669"/>
    <property type="project" value="TreeGrafter"/>
</dbReference>
<dbReference type="InterPro" id="IPR011990">
    <property type="entry name" value="TPR-like_helical_dom_sf"/>
</dbReference>
<dbReference type="Proteomes" id="UP000816034">
    <property type="component" value="Unassembled WGS sequence"/>
</dbReference>
<feature type="compositionally biased region" description="Basic and acidic residues" evidence="2">
    <location>
        <begin position="275"/>
        <end position="289"/>
    </location>
</feature>
<dbReference type="InterPro" id="IPR019734">
    <property type="entry name" value="TPR_rpt"/>
</dbReference>
<accession>A0AA88KPN5</accession>
<feature type="region of interest" description="Disordered" evidence="2">
    <location>
        <begin position="274"/>
        <end position="318"/>
    </location>
</feature>
<dbReference type="GO" id="GO:0051879">
    <property type="term" value="F:Hsp90 protein binding"/>
    <property type="evidence" value="ECO:0007669"/>
    <property type="project" value="TreeGrafter"/>
</dbReference>
<evidence type="ECO:0000256" key="2">
    <source>
        <dbReference type="SAM" id="MobiDB-lite"/>
    </source>
</evidence>
<keyword evidence="1" id="KW-0802">TPR repeat</keyword>
<dbReference type="GO" id="GO:0030544">
    <property type="term" value="F:Hsp70 protein binding"/>
    <property type="evidence" value="ECO:0007669"/>
    <property type="project" value="TreeGrafter"/>
</dbReference>
<dbReference type="EMBL" id="PYSW02000002">
    <property type="protein sequence ID" value="KAG2393353.1"/>
    <property type="molecule type" value="Genomic_DNA"/>
</dbReference>
<name>A0AA88KPN5_NAELO</name>
<feature type="compositionally biased region" description="Acidic residues" evidence="2">
    <location>
        <begin position="290"/>
        <end position="318"/>
    </location>
</feature>
<dbReference type="GO" id="GO:0006457">
    <property type="term" value="P:protein folding"/>
    <property type="evidence" value="ECO:0007669"/>
    <property type="project" value="TreeGrafter"/>
</dbReference>
<evidence type="ECO:0000256" key="1">
    <source>
        <dbReference type="PROSITE-ProRule" id="PRU00339"/>
    </source>
</evidence>
<sequence length="339" mass="39117">MSEPSSDSIHHANEEQPGSSATTDKEQNTNEQPTSSEVNNSTSSPSQPNAQDDEDDNSEEFALLVQKAEEFKVEGNKCFTNAAYDKAIDFYNETLKIWFVYLDKEDELKVRTEDVKKLTNIVVDTYNNAAVTLMKLNNFVNAYKAAAMANRFMPNAKSYYLQGKCLFSLGQAFQAKSFLEQCLELQPNNKEARDLLDECADAEPPFLDYGMPFGGMGAFSAALRQKQQEEEEMKKAMEESLRIFEEEQRKRDSEQKKADEEQEKIRQAFELQQQELKKKQEEEEKRRLQEEEEVEFDIEIEHEDGEVEEDEVSLTESEIEEQMRLLELEEKGQLPAEEE</sequence>
<dbReference type="Gene3D" id="1.25.40.10">
    <property type="entry name" value="Tetratricopeptide repeat domain"/>
    <property type="match status" value="1"/>
</dbReference>